<comment type="caution">
    <text evidence="3">The sequence shown here is derived from an EMBL/GenBank/DDBJ whole genome shotgun (WGS) entry which is preliminary data.</text>
</comment>
<name>A0A412TW18_9BACT</name>
<keyword evidence="3" id="KW-0808">Transferase</keyword>
<dbReference type="Proteomes" id="UP000284243">
    <property type="component" value="Unassembled WGS sequence"/>
</dbReference>
<feature type="transmembrane region" description="Helical" evidence="1">
    <location>
        <begin position="15"/>
        <end position="34"/>
    </location>
</feature>
<dbReference type="SUPFAM" id="SSF53448">
    <property type="entry name" value="Nucleotide-diphospho-sugar transferases"/>
    <property type="match status" value="1"/>
</dbReference>
<protein>
    <submittedName>
        <fullName evidence="3">Glycosyltransferase</fullName>
    </submittedName>
</protein>
<dbReference type="InterPro" id="IPR001173">
    <property type="entry name" value="Glyco_trans_2-like"/>
</dbReference>
<evidence type="ECO:0000313" key="4">
    <source>
        <dbReference type="EMBL" id="RGV25729.1"/>
    </source>
</evidence>
<keyword evidence="1" id="KW-0812">Transmembrane</keyword>
<evidence type="ECO:0000313" key="3">
    <source>
        <dbReference type="EMBL" id="RGU58065.1"/>
    </source>
</evidence>
<dbReference type="EMBL" id="QRYC01000003">
    <property type="protein sequence ID" value="RGU58065.1"/>
    <property type="molecule type" value="Genomic_DNA"/>
</dbReference>
<dbReference type="EMBL" id="QSCO01000002">
    <property type="protein sequence ID" value="RGY09562.1"/>
    <property type="molecule type" value="Genomic_DNA"/>
</dbReference>
<dbReference type="EMBL" id="QRYW01000021">
    <property type="protein sequence ID" value="RGV25729.1"/>
    <property type="molecule type" value="Genomic_DNA"/>
</dbReference>
<evidence type="ECO:0000313" key="6">
    <source>
        <dbReference type="Proteomes" id="UP000283426"/>
    </source>
</evidence>
<dbReference type="AlphaFoldDB" id="A0A412TW18"/>
<feature type="domain" description="Glycosyltransferase 2-like" evidence="2">
    <location>
        <begin position="55"/>
        <end position="219"/>
    </location>
</feature>
<keyword evidence="1" id="KW-1133">Transmembrane helix</keyword>
<feature type="transmembrane region" description="Helical" evidence="1">
    <location>
        <begin position="345"/>
        <end position="364"/>
    </location>
</feature>
<dbReference type="InterPro" id="IPR029044">
    <property type="entry name" value="Nucleotide-diphossugar_trans"/>
</dbReference>
<feature type="transmembrane region" description="Helical" evidence="1">
    <location>
        <begin position="317"/>
        <end position="338"/>
    </location>
</feature>
<dbReference type="Gene3D" id="3.90.550.10">
    <property type="entry name" value="Spore Coat Polysaccharide Biosynthesis Protein SpsA, Chain A"/>
    <property type="match status" value="1"/>
</dbReference>
<organism evidence="3 7">
    <name type="scientific">Odoribacter splanchnicus</name>
    <dbReference type="NCBI Taxonomy" id="28118"/>
    <lineage>
        <taxon>Bacteria</taxon>
        <taxon>Pseudomonadati</taxon>
        <taxon>Bacteroidota</taxon>
        <taxon>Bacteroidia</taxon>
        <taxon>Bacteroidales</taxon>
        <taxon>Odoribacteraceae</taxon>
        <taxon>Odoribacter</taxon>
    </lineage>
</organism>
<evidence type="ECO:0000256" key="1">
    <source>
        <dbReference type="SAM" id="Phobius"/>
    </source>
</evidence>
<accession>A0A412TW18</accession>
<sequence>MNNFVDFWVGLGYNGWLFLLLILLFFAHLIMIILRSTVLTTKKRPATVEPEEGVSVIITCSNKAELLKQNLEAFLTQEYPKYEVIVVDECSEDETQDVLSDLQQKYPHLKTTRIFPETKFRRTKKIAINIGVLAAQYDVLLFSEINCKPGSGRWLHAMASYFTPDTAVVIGYSNYPVDGAGGKFRCYFRFLWFWKTMVLNRRGLQVVGNGNNMGYRKKYYLEKRGFTANTQEYIGYDTEIVKDMAKKGTVKVVKDPDTRVMICDERKKAWKDDYSYYYATKRRWPLAVRLSSDVDFIVESIVYLSAFYFIIQGTLREYSAGIIILTFLIDFIVINVVLKHLGQRKLFLTSFTVNTLGFIFQWYYNFYSIFTAKKWR</sequence>
<gene>
    <name evidence="4" type="ORF">DWW24_10730</name>
    <name evidence="3" type="ORF">DWW57_03130</name>
    <name evidence="5" type="ORF">DXA53_01905</name>
</gene>
<dbReference type="InterPro" id="IPR050834">
    <property type="entry name" value="Glycosyltransf_2"/>
</dbReference>
<dbReference type="PANTHER" id="PTHR43685:SF3">
    <property type="entry name" value="SLR2126 PROTEIN"/>
    <property type="match status" value="1"/>
</dbReference>
<dbReference type="Proteomes" id="UP000283426">
    <property type="component" value="Unassembled WGS sequence"/>
</dbReference>
<evidence type="ECO:0000313" key="8">
    <source>
        <dbReference type="Proteomes" id="UP000284434"/>
    </source>
</evidence>
<dbReference type="RefSeq" id="WP_046404793.1">
    <property type="nucleotide sequence ID" value="NZ_CABJFF010000007.1"/>
</dbReference>
<reference evidence="6 7" key="1">
    <citation type="submission" date="2018-08" db="EMBL/GenBank/DDBJ databases">
        <title>A genome reference for cultivated species of the human gut microbiota.</title>
        <authorList>
            <person name="Zou Y."/>
            <person name="Xue W."/>
            <person name="Luo G."/>
        </authorList>
    </citation>
    <scope>NUCLEOTIDE SEQUENCE [LARGE SCALE GENOMIC DNA]</scope>
    <source>
        <strain evidence="4 6">AF14-6AC</strain>
        <strain evidence="3 7">AF16-14</strain>
        <strain evidence="5 8">OF03-11</strain>
    </source>
</reference>
<dbReference type="PANTHER" id="PTHR43685">
    <property type="entry name" value="GLYCOSYLTRANSFERASE"/>
    <property type="match status" value="1"/>
</dbReference>
<dbReference type="GO" id="GO:0016740">
    <property type="term" value="F:transferase activity"/>
    <property type="evidence" value="ECO:0007669"/>
    <property type="project" value="UniProtKB-KW"/>
</dbReference>
<evidence type="ECO:0000313" key="7">
    <source>
        <dbReference type="Proteomes" id="UP000284243"/>
    </source>
</evidence>
<evidence type="ECO:0000259" key="2">
    <source>
        <dbReference type="Pfam" id="PF00535"/>
    </source>
</evidence>
<dbReference type="Proteomes" id="UP000284434">
    <property type="component" value="Unassembled WGS sequence"/>
</dbReference>
<evidence type="ECO:0000313" key="5">
    <source>
        <dbReference type="EMBL" id="RGY09562.1"/>
    </source>
</evidence>
<keyword evidence="1" id="KW-0472">Membrane</keyword>
<dbReference type="Pfam" id="PF00535">
    <property type="entry name" value="Glycos_transf_2"/>
    <property type="match status" value="1"/>
</dbReference>
<proteinExistence type="predicted"/>